<protein>
    <submittedName>
        <fullName evidence="1">Uncharacterized protein</fullName>
    </submittedName>
</protein>
<name>A0A517Z0G2_9PLAN</name>
<dbReference type="EMBL" id="CP036275">
    <property type="protein sequence ID" value="QDU35966.1"/>
    <property type="molecule type" value="Genomic_DNA"/>
</dbReference>
<organism evidence="1 2">
    <name type="scientific">Maioricimonas rarisocia</name>
    <dbReference type="NCBI Taxonomy" id="2528026"/>
    <lineage>
        <taxon>Bacteria</taxon>
        <taxon>Pseudomonadati</taxon>
        <taxon>Planctomycetota</taxon>
        <taxon>Planctomycetia</taxon>
        <taxon>Planctomycetales</taxon>
        <taxon>Planctomycetaceae</taxon>
        <taxon>Maioricimonas</taxon>
    </lineage>
</organism>
<sequence>MGMGRRPGERQQELGIATSRVAAPGHIFYDKLNRLLDEAGFDAFAEELCEHVLHAARRS</sequence>
<dbReference type="Proteomes" id="UP000320496">
    <property type="component" value="Chromosome"/>
</dbReference>
<reference evidence="1 2" key="1">
    <citation type="submission" date="2019-02" db="EMBL/GenBank/DDBJ databases">
        <title>Deep-cultivation of Planctomycetes and their phenomic and genomic characterization uncovers novel biology.</title>
        <authorList>
            <person name="Wiegand S."/>
            <person name="Jogler M."/>
            <person name="Boedeker C."/>
            <person name="Pinto D."/>
            <person name="Vollmers J."/>
            <person name="Rivas-Marin E."/>
            <person name="Kohn T."/>
            <person name="Peeters S.H."/>
            <person name="Heuer A."/>
            <person name="Rast P."/>
            <person name="Oberbeckmann S."/>
            <person name="Bunk B."/>
            <person name="Jeske O."/>
            <person name="Meyerdierks A."/>
            <person name="Storesund J.E."/>
            <person name="Kallscheuer N."/>
            <person name="Luecker S."/>
            <person name="Lage O.M."/>
            <person name="Pohl T."/>
            <person name="Merkel B.J."/>
            <person name="Hornburger P."/>
            <person name="Mueller R.-W."/>
            <person name="Bruemmer F."/>
            <person name="Labrenz M."/>
            <person name="Spormann A.M."/>
            <person name="Op den Camp H."/>
            <person name="Overmann J."/>
            <person name="Amann R."/>
            <person name="Jetten M.S.M."/>
            <person name="Mascher T."/>
            <person name="Medema M.H."/>
            <person name="Devos D.P."/>
            <person name="Kaster A.-K."/>
            <person name="Ovreas L."/>
            <person name="Rohde M."/>
            <person name="Galperin M.Y."/>
            <person name="Jogler C."/>
        </authorList>
    </citation>
    <scope>NUCLEOTIDE SEQUENCE [LARGE SCALE GENOMIC DNA]</scope>
    <source>
        <strain evidence="1 2">Mal4</strain>
    </source>
</reference>
<keyword evidence="2" id="KW-1185">Reference proteome</keyword>
<proteinExistence type="predicted"/>
<accession>A0A517Z0G2</accession>
<gene>
    <name evidence="1" type="ORF">Mal4_02490</name>
</gene>
<evidence type="ECO:0000313" key="1">
    <source>
        <dbReference type="EMBL" id="QDU35966.1"/>
    </source>
</evidence>
<evidence type="ECO:0000313" key="2">
    <source>
        <dbReference type="Proteomes" id="UP000320496"/>
    </source>
</evidence>
<dbReference type="KEGG" id="mri:Mal4_02490"/>
<dbReference type="AlphaFoldDB" id="A0A517Z0G2"/>